<evidence type="ECO:0000313" key="3">
    <source>
        <dbReference type="Proteomes" id="UP001336835"/>
    </source>
</evidence>
<name>A0ABU7IA98_9SPHI</name>
<dbReference type="EMBL" id="JAZDQT010000002">
    <property type="protein sequence ID" value="MEE1946413.1"/>
    <property type="molecule type" value="Genomic_DNA"/>
</dbReference>
<keyword evidence="1" id="KW-0472">Membrane</keyword>
<keyword evidence="3" id="KW-1185">Reference proteome</keyword>
<feature type="transmembrane region" description="Helical" evidence="1">
    <location>
        <begin position="12"/>
        <end position="31"/>
    </location>
</feature>
<protein>
    <submittedName>
        <fullName evidence="2">Uncharacterized protein</fullName>
    </submittedName>
</protein>
<reference evidence="2 3" key="1">
    <citation type="submission" date="2024-01" db="EMBL/GenBank/DDBJ databases">
        <title>Pedobacter sp. nov., isolated from fresh soil.</title>
        <authorList>
            <person name="Le N.T.T."/>
        </authorList>
    </citation>
    <scope>NUCLEOTIDE SEQUENCE [LARGE SCALE GENOMIC DNA]</scope>
    <source>
        <strain evidence="2 3">KR3-3</strain>
    </source>
</reference>
<gene>
    <name evidence="2" type="ORF">VRU48_14915</name>
</gene>
<evidence type="ECO:0000313" key="2">
    <source>
        <dbReference type="EMBL" id="MEE1946413.1"/>
    </source>
</evidence>
<organism evidence="2 3">
    <name type="scientific">Pedobacter albus</name>
    <dbReference type="NCBI Taxonomy" id="3113905"/>
    <lineage>
        <taxon>Bacteria</taxon>
        <taxon>Pseudomonadati</taxon>
        <taxon>Bacteroidota</taxon>
        <taxon>Sphingobacteriia</taxon>
        <taxon>Sphingobacteriales</taxon>
        <taxon>Sphingobacteriaceae</taxon>
        <taxon>Pedobacter</taxon>
    </lineage>
</organism>
<dbReference type="Proteomes" id="UP001336835">
    <property type="component" value="Unassembled WGS sequence"/>
</dbReference>
<comment type="caution">
    <text evidence="2">The sequence shown here is derived from an EMBL/GenBank/DDBJ whole genome shotgun (WGS) entry which is preliminary data.</text>
</comment>
<evidence type="ECO:0000256" key="1">
    <source>
        <dbReference type="SAM" id="Phobius"/>
    </source>
</evidence>
<sequence>MLESISWTQYLAGAATALAIYESAVLFLFYWNDLQKALRSKASPLTGPIAQAGEPYEDTSLVLFEELQGLVRELNTVLEQAGNPAGKEALLAQLRTTLASFAGLRHPAYRTAVFNHIINKAWEINGVRISAEDLADW</sequence>
<keyword evidence="1" id="KW-0812">Transmembrane</keyword>
<accession>A0ABU7IA98</accession>
<proteinExistence type="predicted"/>
<keyword evidence="1" id="KW-1133">Transmembrane helix</keyword>
<dbReference type="RefSeq" id="WP_330108713.1">
    <property type="nucleotide sequence ID" value="NZ_JAZDQT010000002.1"/>
</dbReference>